<dbReference type="eggNOG" id="COG1804">
    <property type="taxonomic scope" value="Bacteria"/>
</dbReference>
<keyword evidence="1 2" id="KW-0808">Transferase</keyword>
<evidence type="ECO:0000313" key="2">
    <source>
        <dbReference type="EMBL" id="ETF03535.1"/>
    </source>
</evidence>
<dbReference type="RefSeq" id="WP_024004179.1">
    <property type="nucleotide sequence ID" value="NZ_KI650979.1"/>
</dbReference>
<dbReference type="PATRIC" id="fig|1424334.3.peg.1182"/>
<dbReference type="SUPFAM" id="SSF89796">
    <property type="entry name" value="CoA-transferase family III (CaiB/BaiF)"/>
    <property type="match status" value="1"/>
</dbReference>
<name>V8QW67_9BURK</name>
<dbReference type="InterPro" id="IPR044855">
    <property type="entry name" value="CoA-Trfase_III_dom3_sf"/>
</dbReference>
<dbReference type="Proteomes" id="UP000018733">
    <property type="component" value="Unassembled WGS sequence"/>
</dbReference>
<comment type="caution">
    <text evidence="2">The sequence shown here is derived from an EMBL/GenBank/DDBJ whole genome shotgun (WGS) entry which is preliminary data.</text>
</comment>
<evidence type="ECO:0000256" key="1">
    <source>
        <dbReference type="ARBA" id="ARBA00022679"/>
    </source>
</evidence>
<dbReference type="Gene3D" id="3.30.1540.10">
    <property type="entry name" value="formyl-coa transferase, domain 3"/>
    <property type="match status" value="1"/>
</dbReference>
<dbReference type="Gene3D" id="3.40.50.10540">
    <property type="entry name" value="Crotonobetainyl-coa:carnitine coa-transferase, domain 1"/>
    <property type="match status" value="1"/>
</dbReference>
<dbReference type="Pfam" id="PF02515">
    <property type="entry name" value="CoA_transf_3"/>
    <property type="match status" value="1"/>
</dbReference>
<dbReference type="PANTHER" id="PTHR48207:SF3">
    <property type="entry name" value="SUCCINATE--HYDROXYMETHYLGLUTARATE COA-TRANSFERASE"/>
    <property type="match status" value="1"/>
</dbReference>
<dbReference type="InterPro" id="IPR023606">
    <property type="entry name" value="CoA-Trfase_III_dom_1_sf"/>
</dbReference>
<organism evidence="2 3">
    <name type="scientific">Advenella kashmirensis W13003</name>
    <dbReference type="NCBI Taxonomy" id="1424334"/>
    <lineage>
        <taxon>Bacteria</taxon>
        <taxon>Pseudomonadati</taxon>
        <taxon>Pseudomonadota</taxon>
        <taxon>Betaproteobacteria</taxon>
        <taxon>Burkholderiales</taxon>
        <taxon>Alcaligenaceae</taxon>
    </lineage>
</organism>
<accession>V8QW67</accession>
<dbReference type="InterPro" id="IPR003673">
    <property type="entry name" value="CoA-Trfase_fam_III"/>
</dbReference>
<dbReference type="PANTHER" id="PTHR48207">
    <property type="entry name" value="SUCCINATE--HYDROXYMETHYLGLUTARATE COA-TRANSFERASE"/>
    <property type="match status" value="1"/>
</dbReference>
<sequence length="401" mass="43815">MKTHKQTNGVRPLDGITVLSLEHAIAAPFCTRQLADLGARVIKVERPGVGDFARNYDERVKGMASHFVWTNRSKESLTLDLKSREASEVLARLLPQVDVLVQNLAPGAAARLGLSFEALHEQYPELIVCDISGYGAGGPYEHKKAYDLLIQSESGFVSVTGSANEPAKAGCSIADISAGMYAYSHILSALLQRGKTGKGSHIDLTMLESMVEWMGFPLYYAFEDAPAPVRAGAAHASIYPYGPFLAGNGKTIMLGLQNEREWKTFCDLVLEKPELATDARFVSNSMRTANRDALRDLIIQAFAAYDDEQIIERLEKAGIANARVNDMKAVWEHPQLKARDRWTHMESPVGTLPALLPPGVNNSYDFRIDAVPDLGEHSAAILAELGYDEATVSEWKAGGIV</sequence>
<dbReference type="HOGENOM" id="CLU_033975_1_1_4"/>
<dbReference type="InterPro" id="IPR050483">
    <property type="entry name" value="CoA-transferase_III_domain"/>
</dbReference>
<reference evidence="2 3" key="1">
    <citation type="journal article" date="2014" name="Genome Announc.">
        <title>Draft Genome Sequence of Advenella kashmirensis Strain W13003, a Polycyclic Aromatic Hydrocarbon-Degrading Bacterium.</title>
        <authorList>
            <person name="Wang X."/>
            <person name="Jin D."/>
            <person name="Zhou L."/>
            <person name="Wu L."/>
            <person name="An W."/>
            <person name="Zhao L."/>
        </authorList>
    </citation>
    <scope>NUCLEOTIDE SEQUENCE [LARGE SCALE GENOMIC DNA]</scope>
    <source>
        <strain evidence="2 3">W13003</strain>
    </source>
</reference>
<proteinExistence type="predicted"/>
<dbReference type="EMBL" id="AYXT01000008">
    <property type="protein sequence ID" value="ETF03535.1"/>
    <property type="molecule type" value="Genomic_DNA"/>
</dbReference>
<dbReference type="AlphaFoldDB" id="V8QW67"/>
<dbReference type="STRING" id="1424334.W822_05925"/>
<evidence type="ECO:0000313" key="3">
    <source>
        <dbReference type="Proteomes" id="UP000018733"/>
    </source>
</evidence>
<gene>
    <name evidence="2" type="ORF">W822_05925</name>
</gene>
<dbReference type="GO" id="GO:0008410">
    <property type="term" value="F:CoA-transferase activity"/>
    <property type="evidence" value="ECO:0007669"/>
    <property type="project" value="TreeGrafter"/>
</dbReference>
<protein>
    <submittedName>
        <fullName evidence="2">CoA transferase</fullName>
    </submittedName>
</protein>
<dbReference type="OrthoDB" id="5294844at2"/>
<keyword evidence="3" id="KW-1185">Reference proteome</keyword>